<dbReference type="EMBL" id="JACHIG010000014">
    <property type="protein sequence ID" value="MBB5035172.1"/>
    <property type="molecule type" value="Genomic_DNA"/>
</dbReference>
<dbReference type="SUPFAM" id="SSF53756">
    <property type="entry name" value="UDP-Glycosyltransferase/glycogen phosphorylase"/>
    <property type="match status" value="1"/>
</dbReference>
<comment type="caution">
    <text evidence="3">The sequence shown here is derived from an EMBL/GenBank/DDBJ whole genome shotgun (WGS) entry which is preliminary data.</text>
</comment>
<reference evidence="3 4" key="1">
    <citation type="submission" date="2020-08" db="EMBL/GenBank/DDBJ databases">
        <title>Genomic Encyclopedia of Type Strains, Phase IV (KMG-IV): sequencing the most valuable type-strain genomes for metagenomic binning, comparative biology and taxonomic classification.</title>
        <authorList>
            <person name="Goeker M."/>
        </authorList>
    </citation>
    <scope>NUCLEOTIDE SEQUENCE [LARGE SCALE GENOMIC DNA]</scope>
    <source>
        <strain evidence="3 4">DSM 12252</strain>
    </source>
</reference>
<keyword evidence="1 3" id="KW-0328">Glycosyltransferase</keyword>
<dbReference type="Gene3D" id="3.40.50.2000">
    <property type="entry name" value="Glycogen Phosphorylase B"/>
    <property type="match status" value="2"/>
</dbReference>
<evidence type="ECO:0000256" key="2">
    <source>
        <dbReference type="ARBA" id="ARBA00022679"/>
    </source>
</evidence>
<dbReference type="AlphaFoldDB" id="A0A7W7YFP4"/>
<dbReference type="Pfam" id="PF01075">
    <property type="entry name" value="Glyco_transf_9"/>
    <property type="match status" value="1"/>
</dbReference>
<evidence type="ECO:0000313" key="4">
    <source>
        <dbReference type="Proteomes" id="UP000590740"/>
    </source>
</evidence>
<keyword evidence="2 3" id="KW-0808">Transferase</keyword>
<dbReference type="EC" id="2.4.-.-" evidence="3"/>
<dbReference type="InterPro" id="IPR051199">
    <property type="entry name" value="LPS_LOS_Heptosyltrfase"/>
</dbReference>
<sequence>MSSSWQPQRILAIKNKHLGDVICGVPAFRALHQAFPTAELDVIVSPGSRDLIAGFDWIHSVIESPRKLKGLARVRDELRVARAVASGGYDLVVDFTWSDRAMWYAALSRASRRWAIQVTAGSKLKPHIFTDYGGKPDRNHHVMEHEREFLTRMGIPHYEIHPDFPPTPAEDQEARDWLAANQVSLEKLVVVHPTSRWLFKCWHDERVAEVIDWLTTQGWQPVVTCGPSNDELKRARNIVSLVRQPCLSRLGDMRLRHLAAFMRQARFFFGMDSAPSHMASAVGVPAFILFGPSQVRRWRPFGDQHTVLHRDCACIAVRGAELACDKTQIVKCMSAISVAEVTSAIQSRFRLAA</sequence>
<name>A0A7W7YFP4_9BACT</name>
<proteinExistence type="predicted"/>
<keyword evidence="4" id="KW-1185">Reference proteome</keyword>
<dbReference type="GO" id="GO:0005829">
    <property type="term" value="C:cytosol"/>
    <property type="evidence" value="ECO:0007669"/>
    <property type="project" value="TreeGrafter"/>
</dbReference>
<accession>A0A7W7YFP4</accession>
<dbReference type="CDD" id="cd03789">
    <property type="entry name" value="GT9_LPS_heptosyltransferase"/>
    <property type="match status" value="1"/>
</dbReference>
<dbReference type="PANTHER" id="PTHR30160:SF1">
    <property type="entry name" value="LIPOPOLYSACCHARIDE 1,2-N-ACETYLGLUCOSAMINETRANSFERASE-RELATED"/>
    <property type="match status" value="1"/>
</dbReference>
<protein>
    <submittedName>
        <fullName evidence="3">Heptosyltransferase-3</fullName>
        <ecNumber evidence="3">2.4.-.-</ecNumber>
    </submittedName>
</protein>
<evidence type="ECO:0000256" key="1">
    <source>
        <dbReference type="ARBA" id="ARBA00022676"/>
    </source>
</evidence>
<evidence type="ECO:0000313" key="3">
    <source>
        <dbReference type="EMBL" id="MBB5035172.1"/>
    </source>
</evidence>
<dbReference type="GO" id="GO:0008713">
    <property type="term" value="F:ADP-heptose-lipopolysaccharide heptosyltransferase activity"/>
    <property type="evidence" value="ECO:0007669"/>
    <property type="project" value="TreeGrafter"/>
</dbReference>
<dbReference type="InterPro" id="IPR011916">
    <property type="entry name" value="LipoPS_heptosylTferase-III"/>
</dbReference>
<dbReference type="PANTHER" id="PTHR30160">
    <property type="entry name" value="TETRAACYLDISACCHARIDE 4'-KINASE-RELATED"/>
    <property type="match status" value="1"/>
</dbReference>
<dbReference type="GO" id="GO:0009244">
    <property type="term" value="P:lipopolysaccharide core region biosynthetic process"/>
    <property type="evidence" value="ECO:0007669"/>
    <property type="project" value="TreeGrafter"/>
</dbReference>
<dbReference type="NCBIfam" id="TIGR02201">
    <property type="entry name" value="heptsyl_trn_III"/>
    <property type="match status" value="1"/>
</dbReference>
<organism evidence="3 4">
    <name type="scientific">Prosthecobacter vanneervenii</name>
    <dbReference type="NCBI Taxonomy" id="48466"/>
    <lineage>
        <taxon>Bacteria</taxon>
        <taxon>Pseudomonadati</taxon>
        <taxon>Verrucomicrobiota</taxon>
        <taxon>Verrucomicrobiia</taxon>
        <taxon>Verrucomicrobiales</taxon>
        <taxon>Verrucomicrobiaceae</taxon>
        <taxon>Prosthecobacter</taxon>
    </lineage>
</organism>
<dbReference type="InterPro" id="IPR002201">
    <property type="entry name" value="Glyco_trans_9"/>
</dbReference>
<gene>
    <name evidence="3" type="ORF">HNQ65_004781</name>
</gene>
<dbReference type="Proteomes" id="UP000590740">
    <property type="component" value="Unassembled WGS sequence"/>
</dbReference>
<dbReference type="RefSeq" id="WP_184343693.1">
    <property type="nucleotide sequence ID" value="NZ_JACHIG010000014.1"/>
</dbReference>